<dbReference type="STRING" id="1209931.A0A135UVH8"/>
<gene>
    <name evidence="4" type="ORF">CSAL01_04014</name>
</gene>
<sequence>MSEILDSDGGRLPTSGPPPSVSSARAFGVLSPENPYGAPSENPPRRRPRRRYLSPSSPSDSSWSGAVQGRRVGRGGTVGQGSSPKDVLYGTSSGDLPSSLCSLSSDGDIPDINGRTSICRRFKQLSWTLERDLEKYGGATTAKGLVAELTPHKPSFILSLLQKWGTRVPEIESGETPRKRFRVNLAEAQRMRTRKLHCKMVQHILKMRVGGTESRGWVRTLRQYNRSRSARDPFLATSEYAIDDFVLRSYGNLLQSQELKKVSSLGAWQEDLRQNLDRIHYPLCGTRSGNESQLFKNGLWTRIMLAAIGGAFLIGAMWLMVLYGGLYSTLGTTTGFVTVFGLVMVFMLEEGKDVLGSTAAYAAVLVVFMGTSNA</sequence>
<comment type="caution">
    <text evidence="4">The sequence shown here is derived from an EMBL/GenBank/DDBJ whole genome shotgun (WGS) entry which is preliminary data.</text>
</comment>
<feature type="compositionally biased region" description="Low complexity" evidence="1">
    <location>
        <begin position="53"/>
        <end position="70"/>
    </location>
</feature>
<dbReference type="AlphaFoldDB" id="A0A135UVH8"/>
<reference evidence="4 5" key="1">
    <citation type="submission" date="2014-02" db="EMBL/GenBank/DDBJ databases">
        <title>The genome sequence of Colletotrichum salicis CBS 607.94.</title>
        <authorList>
            <person name="Baroncelli R."/>
            <person name="Thon M.R."/>
        </authorList>
    </citation>
    <scope>NUCLEOTIDE SEQUENCE [LARGE SCALE GENOMIC DNA]</scope>
    <source>
        <strain evidence="4 5">CBS 607.94</strain>
    </source>
</reference>
<keyword evidence="5" id="KW-1185">Reference proteome</keyword>
<dbReference type="InterPro" id="IPR046529">
    <property type="entry name" value="DUF6594"/>
</dbReference>
<protein>
    <recommendedName>
        <fullName evidence="3">DUF6594 domain-containing protein</fullName>
    </recommendedName>
</protein>
<evidence type="ECO:0000313" key="4">
    <source>
        <dbReference type="EMBL" id="KXH64406.1"/>
    </source>
</evidence>
<feature type="transmembrane region" description="Helical" evidence="2">
    <location>
        <begin position="326"/>
        <end position="347"/>
    </location>
</feature>
<keyword evidence="2" id="KW-0472">Membrane</keyword>
<dbReference type="OrthoDB" id="4831964at2759"/>
<evidence type="ECO:0000313" key="5">
    <source>
        <dbReference type="Proteomes" id="UP000070121"/>
    </source>
</evidence>
<proteinExistence type="predicted"/>
<feature type="region of interest" description="Disordered" evidence="1">
    <location>
        <begin position="1"/>
        <end position="91"/>
    </location>
</feature>
<dbReference type="EMBL" id="JFFI01000972">
    <property type="protein sequence ID" value="KXH64406.1"/>
    <property type="molecule type" value="Genomic_DNA"/>
</dbReference>
<dbReference type="Proteomes" id="UP000070121">
    <property type="component" value="Unassembled WGS sequence"/>
</dbReference>
<accession>A0A135UVH8</accession>
<name>A0A135UVH8_9PEZI</name>
<keyword evidence="2" id="KW-1133">Transmembrane helix</keyword>
<evidence type="ECO:0000256" key="1">
    <source>
        <dbReference type="SAM" id="MobiDB-lite"/>
    </source>
</evidence>
<evidence type="ECO:0000256" key="2">
    <source>
        <dbReference type="SAM" id="Phobius"/>
    </source>
</evidence>
<dbReference type="Pfam" id="PF20237">
    <property type="entry name" value="DUF6594"/>
    <property type="match status" value="1"/>
</dbReference>
<feature type="transmembrane region" description="Helical" evidence="2">
    <location>
        <begin position="299"/>
        <end position="320"/>
    </location>
</feature>
<organism evidence="4 5">
    <name type="scientific">Colletotrichum salicis</name>
    <dbReference type="NCBI Taxonomy" id="1209931"/>
    <lineage>
        <taxon>Eukaryota</taxon>
        <taxon>Fungi</taxon>
        <taxon>Dikarya</taxon>
        <taxon>Ascomycota</taxon>
        <taxon>Pezizomycotina</taxon>
        <taxon>Sordariomycetes</taxon>
        <taxon>Hypocreomycetidae</taxon>
        <taxon>Glomerellales</taxon>
        <taxon>Glomerellaceae</taxon>
        <taxon>Colletotrichum</taxon>
        <taxon>Colletotrichum acutatum species complex</taxon>
    </lineage>
</organism>
<keyword evidence="2" id="KW-0812">Transmembrane</keyword>
<feature type="domain" description="DUF6594" evidence="3">
    <location>
        <begin position="300"/>
        <end position="366"/>
    </location>
</feature>
<evidence type="ECO:0000259" key="3">
    <source>
        <dbReference type="Pfam" id="PF20237"/>
    </source>
</evidence>